<reference evidence="1 2" key="1">
    <citation type="journal article" date="2012" name="J. Bacteriol.">
        <title>Draft Genome Sequences for Two Metal-Reducing Pelosinus fermentans Strains Isolated from a Cr(VI)-Contaminated Site and for Type Strain R7.</title>
        <authorList>
            <person name="Brown S.D."/>
            <person name="Podar M."/>
            <person name="Klingeman D.M."/>
            <person name="Johnson C.M."/>
            <person name="Yang Z.K."/>
            <person name="Utturkar S.M."/>
            <person name="Land M.L."/>
            <person name="Mosher J.J."/>
            <person name="Hurt R.A.Jr."/>
            <person name="Phelps T.J."/>
            <person name="Palumbo A.V."/>
            <person name="Arkin A.P."/>
            <person name="Hazen T.C."/>
            <person name="Elias D.A."/>
        </authorList>
    </citation>
    <scope>NUCLEOTIDE SEQUENCE [LARGE SCALE GENOMIC DNA]</scope>
    <source>
        <strain evidence="1 2">B4</strain>
    </source>
</reference>
<dbReference type="EMBL" id="AKVJ01000002">
    <property type="protein sequence ID" value="EIW20932.1"/>
    <property type="molecule type" value="Genomic_DNA"/>
</dbReference>
<dbReference type="AlphaFoldDB" id="I9B725"/>
<evidence type="ECO:0000313" key="2">
    <source>
        <dbReference type="Proteomes" id="UP000004324"/>
    </source>
</evidence>
<accession>I9B725</accession>
<sequence length="40" mass="4795">MKVVITKRAEKDLEKLDAFTCKRIYYRTFRIGNFLNLEGI</sequence>
<gene>
    <name evidence="1" type="ORF">FB4_1784</name>
</gene>
<proteinExistence type="predicted"/>
<keyword evidence="2" id="KW-1185">Reference proteome</keyword>
<organism evidence="1 2">
    <name type="scientific">Pelosinus fermentans B4</name>
    <dbReference type="NCBI Taxonomy" id="1149862"/>
    <lineage>
        <taxon>Bacteria</taxon>
        <taxon>Bacillati</taxon>
        <taxon>Bacillota</taxon>
        <taxon>Negativicutes</taxon>
        <taxon>Selenomonadales</taxon>
        <taxon>Sporomusaceae</taxon>
        <taxon>Pelosinus</taxon>
    </lineage>
</organism>
<name>I9B725_9FIRM</name>
<dbReference type="Proteomes" id="UP000004324">
    <property type="component" value="Unassembled WGS sequence"/>
</dbReference>
<protein>
    <submittedName>
        <fullName evidence="1">Uncharacterized protein</fullName>
    </submittedName>
</protein>
<evidence type="ECO:0000313" key="1">
    <source>
        <dbReference type="EMBL" id="EIW20932.1"/>
    </source>
</evidence>
<dbReference type="PATRIC" id="fig|1149862.3.peg.59"/>
<comment type="caution">
    <text evidence="1">The sequence shown here is derived from an EMBL/GenBank/DDBJ whole genome shotgun (WGS) entry which is preliminary data.</text>
</comment>